<name>A0A1E3X5R9_9BACT</name>
<reference evidence="1 2" key="1">
    <citation type="submission" date="2016-07" db="EMBL/GenBank/DDBJ databases">
        <title>Draft genome of Scalindua rubra, obtained from a brine-seawater interface in the Red Sea, sheds light on salt adaptation in anammox bacteria.</title>
        <authorList>
            <person name="Speth D.R."/>
            <person name="Lagkouvardos I."/>
            <person name="Wang Y."/>
            <person name="Qian P.-Y."/>
            <person name="Dutilh B.E."/>
            <person name="Jetten M.S."/>
        </authorList>
    </citation>
    <scope>NUCLEOTIDE SEQUENCE [LARGE SCALE GENOMIC DNA]</scope>
    <source>
        <strain evidence="1">BSI-1</strain>
    </source>
</reference>
<evidence type="ECO:0000313" key="2">
    <source>
        <dbReference type="Proteomes" id="UP000094056"/>
    </source>
</evidence>
<organism evidence="1 2">
    <name type="scientific">Candidatus Scalindua rubra</name>
    <dbReference type="NCBI Taxonomy" id="1872076"/>
    <lineage>
        <taxon>Bacteria</taxon>
        <taxon>Pseudomonadati</taxon>
        <taxon>Planctomycetota</taxon>
        <taxon>Candidatus Brocadiia</taxon>
        <taxon>Candidatus Brocadiales</taxon>
        <taxon>Candidatus Scalinduaceae</taxon>
        <taxon>Candidatus Scalindua</taxon>
    </lineage>
</organism>
<gene>
    <name evidence="1" type="ORF">SCARUB_03980</name>
</gene>
<dbReference type="EMBL" id="MAYW01000163">
    <property type="protein sequence ID" value="ODS30899.1"/>
    <property type="molecule type" value="Genomic_DNA"/>
</dbReference>
<evidence type="ECO:0008006" key="3">
    <source>
        <dbReference type="Google" id="ProtNLM"/>
    </source>
</evidence>
<protein>
    <recommendedName>
        <fullName evidence="3">Transposase</fullName>
    </recommendedName>
</protein>
<proteinExistence type="predicted"/>
<dbReference type="Proteomes" id="UP000094056">
    <property type="component" value="Unassembled WGS sequence"/>
</dbReference>
<dbReference type="AlphaFoldDB" id="A0A1E3X5R9"/>
<accession>A0A1E3X5R9</accession>
<dbReference type="Pfam" id="PF21804">
    <property type="entry name" value="Transposase_29"/>
    <property type="match status" value="1"/>
</dbReference>
<dbReference type="InterPro" id="IPR049343">
    <property type="entry name" value="Transposase_29"/>
</dbReference>
<evidence type="ECO:0000313" key="1">
    <source>
        <dbReference type="EMBL" id="ODS30899.1"/>
    </source>
</evidence>
<sequence length="192" mass="21156">MGMGCTRVVERVMASIGKLSEAPSRFKASLDVSNAGALWALPALLSNGLLRHTKEYFNLPKGFYSLVHVFLLLGYMSLSRIKTNERLRYSSAGEWGLLLGLDRIPEVRTLRDKIKHLSEAGQVAQWSAIVSKGLDGGATRSGGNLICRRSCSCLSWITGKTAPSLCVEREVMLAWDVRLLGKRSTRTAIFCH</sequence>
<comment type="caution">
    <text evidence="1">The sequence shown here is derived from an EMBL/GenBank/DDBJ whole genome shotgun (WGS) entry which is preliminary data.</text>
</comment>